<name>Q8YDK1_BRUME</name>
<dbReference type="EMBL" id="AE008918">
    <property type="protein sequence ID" value="AAL53415.1"/>
    <property type="molecule type" value="Genomic_DNA"/>
</dbReference>
<protein>
    <submittedName>
        <fullName evidence="1">Uncharacterized protein</fullName>
    </submittedName>
</protein>
<proteinExistence type="predicted"/>
<dbReference type="AlphaFoldDB" id="Q8YDK1"/>
<dbReference type="Proteomes" id="UP000000419">
    <property type="component" value="Chromosome II"/>
</dbReference>
<dbReference type="KEGG" id="bme:BMEII0174"/>
<dbReference type="PIR" id="AD3531">
    <property type="entry name" value="AD3531"/>
</dbReference>
<gene>
    <name evidence="1" type="ordered locus">BMEII0174</name>
</gene>
<sequence>MGGNIDELAFDDEPAIQIHDLAGAQSRALSLFPAPFLWWLNPCHIKILPAISFALAGFDCRSVTFSALSGLCSHPLF</sequence>
<accession>Q8YDK1</accession>
<evidence type="ECO:0000313" key="1">
    <source>
        <dbReference type="EMBL" id="AAL53415.1"/>
    </source>
</evidence>
<reference evidence="1 2" key="1">
    <citation type="journal article" date="2002" name="Proc. Natl. Acad. Sci. U.S.A.">
        <title>The genome sequence of the facultative intracellular pathogen Brucella melitensis.</title>
        <authorList>
            <person name="DelVecchio V.G."/>
            <person name="Kapatral V."/>
            <person name="Redkar R.J."/>
            <person name="Patra G."/>
            <person name="Mujer C."/>
            <person name="Los T."/>
            <person name="Ivanova N."/>
            <person name="Anderson I."/>
            <person name="Bhattacharyya A."/>
            <person name="Lykidis A."/>
            <person name="Reznik G."/>
            <person name="Jablonski L."/>
            <person name="Larsen N."/>
            <person name="D'Souza M."/>
            <person name="Bernal A."/>
            <person name="Mazur M."/>
            <person name="Goltsman E."/>
            <person name="Selkov E."/>
            <person name="Elzer P.H."/>
            <person name="Hagius S."/>
            <person name="O'Callaghan D."/>
            <person name="Letesson J.J."/>
            <person name="Haselkorn R."/>
            <person name="Kyrpides N."/>
            <person name="Overbeek R."/>
        </authorList>
    </citation>
    <scope>NUCLEOTIDE SEQUENCE [LARGE SCALE GENOMIC DNA]</scope>
    <source>
        <strain evidence="2">ATCC 23456 / CCUG 17765 / NCTC 10094 / 16M</strain>
    </source>
</reference>
<evidence type="ECO:0000313" key="2">
    <source>
        <dbReference type="Proteomes" id="UP000000419"/>
    </source>
</evidence>
<organism evidence="1 2">
    <name type="scientific">Brucella melitensis biotype 1 (strain ATCC 23456 / CCUG 17765 / NCTC 10094 / 16M)</name>
    <dbReference type="NCBI Taxonomy" id="224914"/>
    <lineage>
        <taxon>Bacteria</taxon>
        <taxon>Pseudomonadati</taxon>
        <taxon>Pseudomonadota</taxon>
        <taxon>Alphaproteobacteria</taxon>
        <taxon>Hyphomicrobiales</taxon>
        <taxon>Brucellaceae</taxon>
        <taxon>Brucella/Ochrobactrum group</taxon>
        <taxon>Brucella</taxon>
    </lineage>
</organism>
<keyword evidence="2" id="KW-1185">Reference proteome</keyword>